<evidence type="ECO:0000313" key="6">
    <source>
        <dbReference type="EMBL" id="ELR20757.1"/>
    </source>
</evidence>
<organism evidence="6 7">
    <name type="scientific">Acanthamoeba castellanii (strain ATCC 30010 / Neff)</name>
    <dbReference type="NCBI Taxonomy" id="1257118"/>
    <lineage>
        <taxon>Eukaryota</taxon>
        <taxon>Amoebozoa</taxon>
        <taxon>Discosea</taxon>
        <taxon>Longamoebia</taxon>
        <taxon>Centramoebida</taxon>
        <taxon>Acanthamoebidae</taxon>
        <taxon>Acanthamoeba</taxon>
    </lineage>
</organism>
<sequence length="1324" mass="145482">MKVSMGLAAAAGGGGTTVKRPEDMFSTLDGQFKEGLDDDEKRNDEKLQELGVEQLNLRQFNCLRESVSLRLSRLGAPRRRPLNVPVRRSNRVNTDPDLLMRGMDNSDSGRERSLSMESLSSDSEGGSQINGMSGSGSGSGIGVEVERGPVGGALVVPRIGSGMTFLSPRLSMMIGAEGAGPYDQPPLTGRKKNKKERWAQEREDSFTNPDSTGDESMGGASVNDEARETDLLRLMVKAWEFKMISLALKNKEKALDLTNMYLDTLPPTLCAAPTKHLRVLNISNNRLTEIPRAISQLQSLRELNLSLNYISALPDELFQLTQLSVLDVSSNKLLSIPSHVSRLVSLEDLLLSYNELVELPAEICSLSSLMGLSLHHNALDHRSFPSDLSQLTNLLALDLSYNLFGEIPPQICFLSSLQELVFSYNKLTYVREEKLPLSKLSSLLLLDLSHNQLTKFGPVASIQICSLRELVVLSLNNNKLTLLPPGLWRLKNLRSLNIAGNPDLLTRIPDDIMKAGTKEILKFLHQTESDKKAAAEAQKKQQLEVSRDIGQFLALPGNTSPRGEKKTAGAKWRERIMQLRKNDGKIDKAKLRSGSMPNIRKGKDDLDVRNSDPTANVFDVISLSYSTKKLSIHQSSGMYSNITLSSSSTNSLSSTVSRSLLELTNVDMTASYDVNAMILPCADWYIEAEGIEEGRDGIDDYCVDLAEVPGVLLESPRFFPPSKRRSINPRACMAASEMSLTSNDSTAPDEYEEMYALERESNYTPLYKKYFYKKAHVNMIGADPTLGPIVVSITKEKDSLSHAHWFLIRSQYGSLLGAIGDPSGRVSRIAHYPTTSGLLQGVKKTTHPHLQNAELHQLKSAKAAKQLKDLEMGMMVCAHKFGVIYCKDGQISEDEMLNNEEGSPAFEEFLACLGDKIRLKGWHGYRGGLDTDNDRMGKYSLYRYWRGLEMMFHVSTLLPYRSKDKQQVQRKQHIGNDVVVIIFVDGKTPFSPISFTSQFNKVFVVVQKDDSSEDDVTRYRVAVTASQPVPLFGPRLPTETPVFEKGRDFTEFLYTKLVNAERAAYQTYPLSERIIRTRCSLLTELIQQSLPPKWKSVGLLARRQKDLKSRSASNPDIPVLLTKDRSGSVGGFFTGGGGGKERCESFDNNYNHHLSQFPSGASSSSSSSPSSSAPSSAGSSYAAITPRLVRRRSGSAESSTGGGKQAVSKERSASTDSATKPTPRGGGRKGSMDAATSSLSSFVSGGASSLSAISEEADVSAVNTPRAGRTGSSSAAADDEQDGGKATNKKEKRKDKKERKKDKKDQKEKKQKGAKRVHSTLASV</sequence>
<dbReference type="Gene3D" id="3.40.50.11210">
    <property type="entry name" value="Rap/Ran-GAP"/>
    <property type="match status" value="1"/>
</dbReference>
<feature type="compositionally biased region" description="Low complexity" evidence="4">
    <location>
        <begin position="1158"/>
        <end position="1180"/>
    </location>
</feature>
<feature type="compositionally biased region" description="Basic residues" evidence="4">
    <location>
        <begin position="1290"/>
        <end position="1302"/>
    </location>
</feature>
<gene>
    <name evidence="6" type="ORF">ACA1_055030</name>
</gene>
<feature type="region of interest" description="Disordered" evidence="4">
    <location>
        <begin position="82"/>
        <end position="144"/>
    </location>
</feature>
<dbReference type="OrthoDB" id="2499658at2759"/>
<dbReference type="SUPFAM" id="SSF111347">
    <property type="entry name" value="Rap/Ran-GAP"/>
    <property type="match status" value="1"/>
</dbReference>
<dbReference type="Pfam" id="PF23598">
    <property type="entry name" value="LRR_14"/>
    <property type="match status" value="1"/>
</dbReference>
<dbReference type="InterPro" id="IPR050989">
    <property type="entry name" value="Rap1_Ran_GAP"/>
</dbReference>
<keyword evidence="1" id="KW-0343">GTPase activation</keyword>
<dbReference type="SMART" id="SM00369">
    <property type="entry name" value="LRR_TYP"/>
    <property type="match status" value="7"/>
</dbReference>
<dbReference type="Proteomes" id="UP000011083">
    <property type="component" value="Unassembled WGS sequence"/>
</dbReference>
<dbReference type="Gene3D" id="3.80.10.10">
    <property type="entry name" value="Ribonuclease Inhibitor"/>
    <property type="match status" value="3"/>
</dbReference>
<dbReference type="Pfam" id="PF21022">
    <property type="entry name" value="Rap-GAP_dimer"/>
    <property type="match status" value="1"/>
</dbReference>
<dbReference type="InterPro" id="IPR001611">
    <property type="entry name" value="Leu-rich_rpt"/>
</dbReference>
<dbReference type="GO" id="GO:0051056">
    <property type="term" value="P:regulation of small GTPase mediated signal transduction"/>
    <property type="evidence" value="ECO:0007669"/>
    <property type="project" value="InterPro"/>
</dbReference>
<accession>L8H6A0</accession>
<feature type="region of interest" description="Disordered" evidence="4">
    <location>
        <begin position="1"/>
        <end position="22"/>
    </location>
</feature>
<dbReference type="PROSITE" id="PS50085">
    <property type="entry name" value="RAPGAP"/>
    <property type="match status" value="1"/>
</dbReference>
<protein>
    <submittedName>
        <fullName evidence="6">Leucine rich repeat domain containing protein</fullName>
    </submittedName>
</protein>
<dbReference type="InterPro" id="IPR055414">
    <property type="entry name" value="LRR_R13L4/SHOC2-like"/>
</dbReference>
<evidence type="ECO:0000256" key="3">
    <source>
        <dbReference type="ARBA" id="ARBA00022737"/>
    </source>
</evidence>
<dbReference type="PANTHER" id="PTHR15711">
    <property type="entry name" value="RAP GTPASE-ACTIVATING PROTEIN"/>
    <property type="match status" value="1"/>
</dbReference>
<evidence type="ECO:0000256" key="4">
    <source>
        <dbReference type="SAM" id="MobiDB-lite"/>
    </source>
</evidence>
<keyword evidence="7" id="KW-1185">Reference proteome</keyword>
<dbReference type="SUPFAM" id="SSF52058">
    <property type="entry name" value="L domain-like"/>
    <property type="match status" value="1"/>
</dbReference>
<feature type="compositionally biased region" description="Basic residues" evidence="4">
    <location>
        <begin position="1309"/>
        <end position="1318"/>
    </location>
</feature>
<evidence type="ECO:0000259" key="5">
    <source>
        <dbReference type="PROSITE" id="PS50085"/>
    </source>
</evidence>
<feature type="compositionally biased region" description="Low complexity" evidence="4">
    <location>
        <begin position="115"/>
        <end position="132"/>
    </location>
</feature>
<dbReference type="KEGG" id="acan:ACA1_055030"/>
<feature type="compositionally biased region" description="Basic and acidic residues" evidence="4">
    <location>
        <begin position="196"/>
        <end position="205"/>
    </location>
</feature>
<keyword evidence="3" id="KW-0677">Repeat</keyword>
<dbReference type="EMBL" id="KB007909">
    <property type="protein sequence ID" value="ELR20757.1"/>
    <property type="molecule type" value="Genomic_DNA"/>
</dbReference>
<proteinExistence type="predicted"/>
<name>L8H6A0_ACACF</name>
<dbReference type="PANTHER" id="PTHR15711:SF22">
    <property type="entry name" value="RAP-GAP DOMAIN-CONTAINING PROTEIN"/>
    <property type="match status" value="1"/>
</dbReference>
<dbReference type="RefSeq" id="XP_004344160.1">
    <property type="nucleotide sequence ID" value="XM_004344110.1"/>
</dbReference>
<evidence type="ECO:0000256" key="2">
    <source>
        <dbReference type="ARBA" id="ARBA00022614"/>
    </source>
</evidence>
<dbReference type="FunFam" id="3.40.50.11210:FF:000001">
    <property type="entry name" value="Ral GTPase-activating protein subunit alpha-1 isoform 1"/>
    <property type="match status" value="1"/>
</dbReference>
<dbReference type="GO" id="GO:0005737">
    <property type="term" value="C:cytoplasm"/>
    <property type="evidence" value="ECO:0007669"/>
    <property type="project" value="TreeGrafter"/>
</dbReference>
<dbReference type="InterPro" id="IPR032675">
    <property type="entry name" value="LRR_dom_sf"/>
</dbReference>
<dbReference type="InterPro" id="IPR003591">
    <property type="entry name" value="Leu-rich_rpt_typical-subtyp"/>
</dbReference>
<feature type="region of interest" description="Disordered" evidence="4">
    <location>
        <begin position="1157"/>
        <end position="1324"/>
    </location>
</feature>
<dbReference type="InterPro" id="IPR035974">
    <property type="entry name" value="Rap/Ran-GAP_sf"/>
</dbReference>
<dbReference type="VEuPathDB" id="AmoebaDB:ACA1_055030"/>
<dbReference type="GeneID" id="14921627"/>
<evidence type="ECO:0000256" key="1">
    <source>
        <dbReference type="ARBA" id="ARBA00022468"/>
    </source>
</evidence>
<dbReference type="SMART" id="SM00364">
    <property type="entry name" value="LRR_BAC"/>
    <property type="match status" value="6"/>
</dbReference>
<feature type="region of interest" description="Disordered" evidence="4">
    <location>
        <begin position="177"/>
        <end position="224"/>
    </location>
</feature>
<dbReference type="PROSITE" id="PS51450">
    <property type="entry name" value="LRR"/>
    <property type="match status" value="3"/>
</dbReference>
<evidence type="ECO:0000313" key="7">
    <source>
        <dbReference type="Proteomes" id="UP000011083"/>
    </source>
</evidence>
<keyword evidence="2" id="KW-0433">Leucine-rich repeat</keyword>
<dbReference type="InterPro" id="IPR000331">
    <property type="entry name" value="Rap/Ran_GAP_dom"/>
</dbReference>
<feature type="compositionally biased region" description="Low complexity" evidence="4">
    <location>
        <begin position="1234"/>
        <end position="1252"/>
    </location>
</feature>
<feature type="compositionally biased region" description="Low complexity" evidence="4">
    <location>
        <begin position="82"/>
        <end position="93"/>
    </location>
</feature>
<dbReference type="Pfam" id="PF02145">
    <property type="entry name" value="Rap_GAP"/>
    <property type="match status" value="1"/>
</dbReference>
<feature type="domain" description="Rap-GAP" evidence="5">
    <location>
        <begin position="867"/>
        <end position="1085"/>
    </location>
</feature>
<reference evidence="6 7" key="1">
    <citation type="journal article" date="2013" name="Genome Biol.">
        <title>Genome of Acanthamoeba castellanii highlights extensive lateral gene transfer and early evolution of tyrosine kinase signaling.</title>
        <authorList>
            <person name="Clarke M."/>
            <person name="Lohan A.J."/>
            <person name="Liu B."/>
            <person name="Lagkouvardos I."/>
            <person name="Roy S."/>
            <person name="Zafar N."/>
            <person name="Bertelli C."/>
            <person name="Schilde C."/>
            <person name="Kianianmomeni A."/>
            <person name="Burglin T.R."/>
            <person name="Frech C."/>
            <person name="Turcotte B."/>
            <person name="Kopec K.O."/>
            <person name="Synnott J.M."/>
            <person name="Choo C."/>
            <person name="Paponov I."/>
            <person name="Finkler A."/>
            <person name="Soon Heng Tan C."/>
            <person name="Hutchins A.P."/>
            <person name="Weinmeier T."/>
            <person name="Rattei T."/>
            <person name="Chu J.S."/>
            <person name="Gimenez G."/>
            <person name="Irimia M."/>
            <person name="Rigden D.J."/>
            <person name="Fitzpatrick D.A."/>
            <person name="Lorenzo-Morales J."/>
            <person name="Bateman A."/>
            <person name="Chiu C.H."/>
            <person name="Tang P."/>
            <person name="Hegemann P."/>
            <person name="Fromm H."/>
            <person name="Raoult D."/>
            <person name="Greub G."/>
            <person name="Miranda-Saavedra D."/>
            <person name="Chen N."/>
            <person name="Nash P."/>
            <person name="Ginger M.L."/>
            <person name="Horn M."/>
            <person name="Schaap P."/>
            <person name="Caler L."/>
            <person name="Loftus B."/>
        </authorList>
    </citation>
    <scope>NUCLEOTIDE SEQUENCE [LARGE SCALE GENOMIC DNA]</scope>
    <source>
        <strain evidence="6 7">Neff</strain>
    </source>
</reference>
<dbReference type="GO" id="GO:0005096">
    <property type="term" value="F:GTPase activator activity"/>
    <property type="evidence" value="ECO:0007669"/>
    <property type="project" value="UniProtKB-KW"/>
</dbReference>